<keyword evidence="5" id="KW-1185">Reference proteome</keyword>
<comment type="catalytic activity">
    <reaction evidence="1">
        <text>thiamine phosphate + ATP = thiamine diphosphate + ADP</text>
        <dbReference type="Rhea" id="RHEA:15913"/>
        <dbReference type="ChEBI" id="CHEBI:30616"/>
        <dbReference type="ChEBI" id="CHEBI:37575"/>
        <dbReference type="ChEBI" id="CHEBI:58937"/>
        <dbReference type="ChEBI" id="CHEBI:456216"/>
        <dbReference type="EC" id="2.7.4.16"/>
    </reaction>
</comment>
<feature type="domain" description="PurM-like C-terminal" evidence="3">
    <location>
        <begin position="163"/>
        <end position="275"/>
    </location>
</feature>
<keyword evidence="1" id="KW-0784">Thiamine biosynthesis</keyword>
<comment type="miscellaneous">
    <text evidence="1">Reaction mechanism of ThiL seems to utilize a direct, inline transfer of the gamma-phosphate of ATP to TMP rather than a phosphorylated enzyme intermediate.</text>
</comment>
<feature type="binding site" evidence="1">
    <location>
        <position position="86"/>
    </location>
    <ligand>
        <name>Mg(2+)</name>
        <dbReference type="ChEBI" id="CHEBI:18420"/>
        <label>4</label>
    </ligand>
</feature>
<feature type="binding site" evidence="1">
    <location>
        <position position="224"/>
    </location>
    <ligand>
        <name>Mg(2+)</name>
        <dbReference type="ChEBI" id="CHEBI:18420"/>
        <label>5</label>
    </ligand>
</feature>
<keyword evidence="1" id="KW-0067">ATP-binding</keyword>
<evidence type="ECO:0000259" key="3">
    <source>
        <dbReference type="Pfam" id="PF02769"/>
    </source>
</evidence>
<comment type="caution">
    <text evidence="1">Lacks conserved residue(s) required for the propagation of feature annotation.</text>
</comment>
<dbReference type="Gene3D" id="3.90.650.10">
    <property type="entry name" value="PurM-like C-terminal domain"/>
    <property type="match status" value="1"/>
</dbReference>
<dbReference type="EC" id="2.7.4.16" evidence="1"/>
<feature type="binding site" evidence="1">
    <location>
        <position position="321"/>
    </location>
    <ligand>
        <name>substrate</name>
    </ligand>
</feature>
<dbReference type="SUPFAM" id="SSF56042">
    <property type="entry name" value="PurM C-terminal domain-like"/>
    <property type="match status" value="1"/>
</dbReference>
<feature type="binding site" evidence="1">
    <location>
        <position position="134"/>
    </location>
    <ligand>
        <name>Mg(2+)</name>
        <dbReference type="ChEBI" id="CHEBI:18420"/>
        <label>1</label>
    </ligand>
</feature>
<proteinExistence type="inferred from homology"/>
<feature type="binding site" evidence="1">
    <location>
        <position position="57"/>
    </location>
    <ligand>
        <name>Mg(2+)</name>
        <dbReference type="ChEBI" id="CHEBI:18420"/>
        <label>2</label>
    </ligand>
</feature>
<feature type="binding site" evidence="1">
    <location>
        <position position="42"/>
    </location>
    <ligand>
        <name>Mg(2+)</name>
        <dbReference type="ChEBI" id="CHEBI:18420"/>
        <label>3</label>
    </ligand>
</feature>
<feature type="domain" description="PurM-like N-terminal" evidence="2">
    <location>
        <begin position="40"/>
        <end position="149"/>
    </location>
</feature>
<feature type="binding site" evidence="1">
    <location>
        <position position="86"/>
    </location>
    <ligand>
        <name>Mg(2+)</name>
        <dbReference type="ChEBI" id="CHEBI:18420"/>
        <label>2</label>
    </ligand>
</feature>
<name>A0ABS4ZCQ5_9ACTN</name>
<comment type="caution">
    <text evidence="4">The sequence shown here is derived from an EMBL/GenBank/DDBJ whole genome shotgun (WGS) entry which is preliminary data.</text>
</comment>
<keyword evidence="1 4" id="KW-0418">Kinase</keyword>
<dbReference type="PANTHER" id="PTHR30270">
    <property type="entry name" value="THIAMINE-MONOPHOSPHATE KINASE"/>
    <property type="match status" value="1"/>
</dbReference>
<keyword evidence="1 4" id="KW-0808">Transferase</keyword>
<comment type="function">
    <text evidence="1">Catalyzes the ATP-dependent phosphorylation of thiamine-monophosphate (TMP) to form thiamine-pyrophosphate (TPP), the active form of vitamin B1.</text>
</comment>
<keyword evidence="1" id="KW-0460">Magnesium</keyword>
<evidence type="ECO:0000259" key="2">
    <source>
        <dbReference type="Pfam" id="PF00586"/>
    </source>
</evidence>
<dbReference type="EMBL" id="JAGIOB010000001">
    <property type="protein sequence ID" value="MBP2418826.1"/>
    <property type="molecule type" value="Genomic_DNA"/>
</dbReference>
<dbReference type="RefSeq" id="WP_210058646.1">
    <property type="nucleotide sequence ID" value="NZ_JAGIOB010000001.1"/>
</dbReference>
<feature type="binding site" evidence="1">
    <location>
        <position position="42"/>
    </location>
    <ligand>
        <name>Mg(2+)</name>
        <dbReference type="ChEBI" id="CHEBI:18420"/>
        <label>4</label>
    </ligand>
</feature>
<evidence type="ECO:0000313" key="4">
    <source>
        <dbReference type="EMBL" id="MBP2418826.1"/>
    </source>
</evidence>
<dbReference type="InterPro" id="IPR010918">
    <property type="entry name" value="PurM-like_C_dom"/>
</dbReference>
<dbReference type="NCBIfam" id="NF004351">
    <property type="entry name" value="PRK05731.1-4"/>
    <property type="match status" value="1"/>
</dbReference>
<dbReference type="PANTHER" id="PTHR30270:SF0">
    <property type="entry name" value="THIAMINE-MONOPHOSPHATE KINASE"/>
    <property type="match status" value="1"/>
</dbReference>
<dbReference type="Pfam" id="PF02769">
    <property type="entry name" value="AIRS_C"/>
    <property type="match status" value="1"/>
</dbReference>
<comment type="similarity">
    <text evidence="1">Belongs to the thiamine-monophosphate kinase family.</text>
</comment>
<feature type="binding site" evidence="1">
    <location>
        <begin position="133"/>
        <end position="134"/>
    </location>
    <ligand>
        <name>ATP</name>
        <dbReference type="ChEBI" id="CHEBI:30616"/>
    </ligand>
</feature>
<evidence type="ECO:0000256" key="1">
    <source>
        <dbReference type="HAMAP-Rule" id="MF_02128"/>
    </source>
</evidence>
<evidence type="ECO:0000313" key="5">
    <source>
        <dbReference type="Proteomes" id="UP000758168"/>
    </source>
</evidence>
<dbReference type="GO" id="GO:0009030">
    <property type="term" value="F:thiamine-phosphate kinase activity"/>
    <property type="evidence" value="ECO:0007669"/>
    <property type="project" value="UniProtKB-EC"/>
</dbReference>
<dbReference type="InterPro" id="IPR036676">
    <property type="entry name" value="PurM-like_C_sf"/>
</dbReference>
<dbReference type="NCBIfam" id="TIGR01379">
    <property type="entry name" value="thiL"/>
    <property type="match status" value="1"/>
</dbReference>
<keyword evidence="1" id="KW-0479">Metal-binding</keyword>
<dbReference type="SUPFAM" id="SSF55326">
    <property type="entry name" value="PurM N-terminal domain-like"/>
    <property type="match status" value="1"/>
</dbReference>
<comment type="pathway">
    <text evidence="1">Cofactor biosynthesis; thiamine diphosphate biosynthesis; thiamine diphosphate from thiamine phosphate: step 1/1.</text>
</comment>
<organism evidence="4 5">
    <name type="scientific">Microlunatus capsulatus</name>
    <dbReference type="NCBI Taxonomy" id="99117"/>
    <lineage>
        <taxon>Bacteria</taxon>
        <taxon>Bacillati</taxon>
        <taxon>Actinomycetota</taxon>
        <taxon>Actinomycetes</taxon>
        <taxon>Propionibacteriales</taxon>
        <taxon>Propionibacteriaceae</taxon>
        <taxon>Microlunatus</taxon>
    </lineage>
</organism>
<keyword evidence="1" id="KW-0547">Nucleotide-binding</keyword>
<dbReference type="HAMAP" id="MF_02128">
    <property type="entry name" value="TMP_kinase"/>
    <property type="match status" value="1"/>
</dbReference>
<feature type="binding site" evidence="1">
    <location>
        <position position="274"/>
    </location>
    <ligand>
        <name>substrate</name>
    </ligand>
</feature>
<gene>
    <name evidence="1" type="primary">thiL</name>
    <name evidence="4" type="ORF">JOF54_003748</name>
</gene>
<dbReference type="InterPro" id="IPR036921">
    <property type="entry name" value="PurM-like_N_sf"/>
</dbReference>
<feature type="binding site" evidence="1">
    <location>
        <position position="55"/>
    </location>
    <ligand>
        <name>Mg(2+)</name>
        <dbReference type="ChEBI" id="CHEBI:18420"/>
        <label>4</label>
    </ligand>
</feature>
<accession>A0ABS4ZCQ5</accession>
<dbReference type="PIRSF" id="PIRSF005303">
    <property type="entry name" value="Thiam_monoph_kin"/>
    <property type="match status" value="1"/>
</dbReference>
<feature type="binding site" evidence="1">
    <location>
        <position position="64"/>
    </location>
    <ligand>
        <name>substrate</name>
    </ligand>
</feature>
<dbReference type="Pfam" id="PF00586">
    <property type="entry name" value="AIRS"/>
    <property type="match status" value="1"/>
</dbReference>
<sequence length="328" mass="33078">MTEVAGLPGTATLAEIGERAVIATLTADLPPAADVLVGPGDDGAVLEVAGPLVTSLDVLVQDVHFKLGWSDPADIGRKAVAVNVADLEAMGARATAVVLGFSAPPHLQLRWVRELAGGLRAECAAAGVSLVGGDVTRARDLTLSVTVLGGLEGRPPVLRSGARAGDVVALRGRTGWAAAGLAVLSRGFRSPRAVVEAQRVPQVPYGQGVVAARAGATAMVDVSDGLLADLGHVARASGVVVDLRQDAFEVPEPLQAVSAATGADPYDLLLTGGEDHALAATFPAGAVPEGWRVVGEVRAAGEDEGAGVLVDGRTWAATGGFDHFGGGR</sequence>
<dbReference type="InterPro" id="IPR006283">
    <property type="entry name" value="ThiL-like"/>
</dbReference>
<dbReference type="InterPro" id="IPR016188">
    <property type="entry name" value="PurM-like_N"/>
</dbReference>
<feature type="binding site" evidence="1">
    <location>
        <position position="57"/>
    </location>
    <ligand>
        <name>Mg(2+)</name>
        <dbReference type="ChEBI" id="CHEBI:18420"/>
        <label>1</label>
    </ligand>
</feature>
<dbReference type="CDD" id="cd02194">
    <property type="entry name" value="ThiL"/>
    <property type="match status" value="1"/>
</dbReference>
<feature type="binding site" evidence="1">
    <location>
        <position position="86"/>
    </location>
    <ligand>
        <name>Mg(2+)</name>
        <dbReference type="ChEBI" id="CHEBI:18420"/>
        <label>3</label>
    </ligand>
</feature>
<protein>
    <recommendedName>
        <fullName evidence="1">Thiamine-monophosphate kinase</fullName>
        <shortName evidence="1">TMP kinase</shortName>
        <shortName evidence="1">Thiamine-phosphate kinase</shortName>
        <ecNumber evidence="1">2.7.4.16</ecNumber>
    </recommendedName>
</protein>
<dbReference type="Proteomes" id="UP000758168">
    <property type="component" value="Unassembled WGS sequence"/>
</dbReference>
<reference evidence="4 5" key="1">
    <citation type="submission" date="2021-03" db="EMBL/GenBank/DDBJ databases">
        <title>Sequencing the genomes of 1000 actinobacteria strains.</title>
        <authorList>
            <person name="Klenk H.-P."/>
        </authorList>
    </citation>
    <scope>NUCLEOTIDE SEQUENCE [LARGE SCALE GENOMIC DNA]</scope>
    <source>
        <strain evidence="4 5">DSM 12936</strain>
    </source>
</reference>
<feature type="binding site" evidence="1">
    <location>
        <position position="221"/>
    </location>
    <ligand>
        <name>Mg(2+)</name>
        <dbReference type="ChEBI" id="CHEBI:18420"/>
        <label>3</label>
    </ligand>
</feature>
<dbReference type="Gene3D" id="3.30.1330.10">
    <property type="entry name" value="PurM-like, N-terminal domain"/>
    <property type="match status" value="1"/>
</dbReference>
<feature type="binding site" evidence="1">
    <location>
        <position position="223"/>
    </location>
    <ligand>
        <name>ATP</name>
        <dbReference type="ChEBI" id="CHEBI:30616"/>
    </ligand>
</feature>
<feature type="binding site" evidence="1">
    <location>
        <position position="159"/>
    </location>
    <ligand>
        <name>ATP</name>
        <dbReference type="ChEBI" id="CHEBI:30616"/>
    </ligand>
</feature>